<evidence type="ECO:0008006" key="2">
    <source>
        <dbReference type="Google" id="ProtNLM"/>
    </source>
</evidence>
<dbReference type="InterPro" id="IPR004220">
    <property type="entry name" value="5-COMe_2-OHmuconate_Isoase"/>
</dbReference>
<sequence length="135" mass="15306">VPHLIVEYSANIEDQMELAGLLDKLHAAALASGVFPLGGLRTRAERRDHYRIADCGADNGFVHVTAMVGHGRELNVLKRAGEELFQVICQHLNPLYEQIPLGISFNIREFHPELNFKKNNLHEYVKTRNKANHRT</sequence>
<name>A0A382N6L9_9ZZZZ</name>
<protein>
    <recommendedName>
        <fullName evidence="2">5-carboxymethyl-2-hydroxymuconate isomerase</fullName>
    </recommendedName>
</protein>
<dbReference type="PANTHER" id="PTHR37950">
    <property type="entry name" value="4-HYDROXYPHENYLACETATE CATABOLISM PROTEIN"/>
    <property type="match status" value="1"/>
</dbReference>
<dbReference type="EMBL" id="UINC01097891">
    <property type="protein sequence ID" value="SVC55975.1"/>
    <property type="molecule type" value="Genomic_DNA"/>
</dbReference>
<accession>A0A382N6L9</accession>
<feature type="non-terminal residue" evidence="1">
    <location>
        <position position="1"/>
    </location>
</feature>
<dbReference type="InterPro" id="IPR014347">
    <property type="entry name" value="Tautomerase/MIF_sf"/>
</dbReference>
<dbReference type="PANTHER" id="PTHR37950:SF1">
    <property type="entry name" value="4-HYDROXYPHENYLACETATE CATABOLISM PROTEIN"/>
    <property type="match status" value="1"/>
</dbReference>
<dbReference type="CDD" id="cd00580">
    <property type="entry name" value="CHMI"/>
    <property type="match status" value="1"/>
</dbReference>
<proteinExistence type="predicted"/>
<gene>
    <name evidence="1" type="ORF">METZ01_LOCUS308829</name>
</gene>
<dbReference type="Pfam" id="PF02962">
    <property type="entry name" value="CHMI"/>
    <property type="match status" value="1"/>
</dbReference>
<dbReference type="Gene3D" id="3.30.429.10">
    <property type="entry name" value="Macrophage Migration Inhibitory Factor"/>
    <property type="match status" value="1"/>
</dbReference>
<organism evidence="1">
    <name type="scientific">marine metagenome</name>
    <dbReference type="NCBI Taxonomy" id="408172"/>
    <lineage>
        <taxon>unclassified sequences</taxon>
        <taxon>metagenomes</taxon>
        <taxon>ecological metagenomes</taxon>
    </lineage>
</organism>
<dbReference type="AlphaFoldDB" id="A0A382N6L9"/>
<reference evidence="1" key="1">
    <citation type="submission" date="2018-05" db="EMBL/GenBank/DDBJ databases">
        <authorList>
            <person name="Lanie J.A."/>
            <person name="Ng W.-L."/>
            <person name="Kazmierczak K.M."/>
            <person name="Andrzejewski T.M."/>
            <person name="Davidsen T.M."/>
            <person name="Wayne K.J."/>
            <person name="Tettelin H."/>
            <person name="Glass J.I."/>
            <person name="Rusch D."/>
            <person name="Podicherti R."/>
            <person name="Tsui H.-C.T."/>
            <person name="Winkler M.E."/>
        </authorList>
    </citation>
    <scope>NUCLEOTIDE SEQUENCE</scope>
</reference>
<dbReference type="SUPFAM" id="SSF55331">
    <property type="entry name" value="Tautomerase/MIF"/>
    <property type="match status" value="1"/>
</dbReference>
<dbReference type="GO" id="GO:0008704">
    <property type="term" value="F:5-carboxymethyl-2-hydroxymuconate delta-isomerase activity"/>
    <property type="evidence" value="ECO:0007669"/>
    <property type="project" value="InterPro"/>
</dbReference>
<evidence type="ECO:0000313" key="1">
    <source>
        <dbReference type="EMBL" id="SVC55975.1"/>
    </source>
</evidence>